<evidence type="ECO:0000313" key="1">
    <source>
        <dbReference type="EMBL" id="RAW00643.1"/>
    </source>
</evidence>
<gene>
    <name evidence="1" type="ORF">DQQ10_13720</name>
</gene>
<dbReference type="OrthoDB" id="1115630at2"/>
<dbReference type="SUPFAM" id="SSF49464">
    <property type="entry name" value="Carboxypeptidase regulatory domain-like"/>
    <property type="match status" value="1"/>
</dbReference>
<keyword evidence="1" id="KW-0378">Hydrolase</keyword>
<dbReference type="InterPro" id="IPR008969">
    <property type="entry name" value="CarboxyPept-like_regulatory"/>
</dbReference>
<keyword evidence="1" id="KW-0121">Carboxypeptidase</keyword>
<dbReference type="EMBL" id="QMFY01000006">
    <property type="protein sequence ID" value="RAW00643.1"/>
    <property type="molecule type" value="Genomic_DNA"/>
</dbReference>
<keyword evidence="2" id="KW-1185">Reference proteome</keyword>
<dbReference type="PROSITE" id="PS51257">
    <property type="entry name" value="PROKAR_LIPOPROTEIN"/>
    <property type="match status" value="1"/>
</dbReference>
<dbReference type="Pfam" id="PF13715">
    <property type="entry name" value="CarbopepD_reg_2"/>
    <property type="match status" value="1"/>
</dbReference>
<dbReference type="GO" id="GO:0004180">
    <property type="term" value="F:carboxypeptidase activity"/>
    <property type="evidence" value="ECO:0007669"/>
    <property type="project" value="UniProtKB-KW"/>
</dbReference>
<dbReference type="Proteomes" id="UP000251889">
    <property type="component" value="Unassembled WGS sequence"/>
</dbReference>
<dbReference type="AlphaFoldDB" id="A0A364Y1D8"/>
<dbReference type="RefSeq" id="WP_112747443.1">
    <property type="nucleotide sequence ID" value="NZ_QMFY01000006.1"/>
</dbReference>
<keyword evidence="1" id="KW-0645">Protease</keyword>
<protein>
    <submittedName>
        <fullName evidence="1">Carboxypeptidase-like regulatory domain-containing protein</fullName>
    </submittedName>
</protein>
<accession>A0A364Y1D8</accession>
<reference evidence="1 2" key="1">
    <citation type="submission" date="2018-06" db="EMBL/GenBank/DDBJ databases">
        <title>Chryseolinea flavus sp. nov., a member of the phylum Bacteroidetes isolated from soil.</title>
        <authorList>
            <person name="Li Y."/>
            <person name="Wang J."/>
        </authorList>
    </citation>
    <scope>NUCLEOTIDE SEQUENCE [LARGE SCALE GENOMIC DNA]</scope>
    <source>
        <strain evidence="1 2">SDU1-6</strain>
    </source>
</reference>
<name>A0A364Y1D8_9BACT</name>
<comment type="caution">
    <text evidence="1">The sequence shown here is derived from an EMBL/GenBank/DDBJ whole genome shotgun (WGS) entry which is preliminary data.</text>
</comment>
<sequence>MTNRRAVNSIVKQATLSVALILLFSCLAYHAEAQQKKRVIQLSGVIIGEDSTSGTGLPGVHVYVPKAGRGTTTNGVGFFSMPVLVGDSIVISYVGYEAQYYKVPANAPEYQTVIVPLVADTTYLKEVVVYDFPTEEVFKEAVLALNIPLDRNGAIDDKNFNSELLALMLKTTPMDGYQNQRYYLSQWSTSHGDHYMPVTNPFLNPFNWVKFFNSLKKKKK</sequence>
<proteinExistence type="predicted"/>
<organism evidence="1 2">
    <name type="scientific">Pseudochryseolinea flava</name>
    <dbReference type="NCBI Taxonomy" id="2059302"/>
    <lineage>
        <taxon>Bacteria</taxon>
        <taxon>Pseudomonadati</taxon>
        <taxon>Bacteroidota</taxon>
        <taxon>Cytophagia</taxon>
        <taxon>Cytophagales</taxon>
        <taxon>Fulvivirgaceae</taxon>
        <taxon>Pseudochryseolinea</taxon>
    </lineage>
</organism>
<evidence type="ECO:0000313" key="2">
    <source>
        <dbReference type="Proteomes" id="UP000251889"/>
    </source>
</evidence>